<dbReference type="EMBL" id="LR746279">
    <property type="protein sequence ID" value="CAA7409239.1"/>
    <property type="molecule type" value="Genomic_DNA"/>
</dbReference>
<dbReference type="InterPro" id="IPR036691">
    <property type="entry name" value="Endo/exonu/phosph_ase_sf"/>
</dbReference>
<evidence type="ECO:0000313" key="1">
    <source>
        <dbReference type="EMBL" id="CAA7409239.1"/>
    </source>
</evidence>
<organism evidence="1 3">
    <name type="scientific">Spirodela intermedia</name>
    <name type="common">Intermediate duckweed</name>
    <dbReference type="NCBI Taxonomy" id="51605"/>
    <lineage>
        <taxon>Eukaryota</taxon>
        <taxon>Viridiplantae</taxon>
        <taxon>Streptophyta</taxon>
        <taxon>Embryophyta</taxon>
        <taxon>Tracheophyta</taxon>
        <taxon>Spermatophyta</taxon>
        <taxon>Magnoliopsida</taxon>
        <taxon>Liliopsida</taxon>
        <taxon>Araceae</taxon>
        <taxon>Lemnoideae</taxon>
        <taxon>Spirodela</taxon>
    </lineage>
</organism>
<dbReference type="EMBL" id="LR746279">
    <property type="protein sequence ID" value="CAA7409240.1"/>
    <property type="molecule type" value="Genomic_DNA"/>
</dbReference>
<protein>
    <submittedName>
        <fullName evidence="1">Uncharacterized protein</fullName>
    </submittedName>
</protein>
<proteinExistence type="predicted"/>
<dbReference type="OrthoDB" id="786644at2759"/>
<dbReference type="Proteomes" id="UP000663760">
    <property type="component" value="Chromosome 16"/>
</dbReference>
<dbReference type="Gene3D" id="3.60.10.10">
    <property type="entry name" value="Endonuclease/exonuclease/phosphatase"/>
    <property type="match status" value="1"/>
</dbReference>
<evidence type="ECO:0000313" key="3">
    <source>
        <dbReference type="Proteomes" id="UP000663760"/>
    </source>
</evidence>
<dbReference type="AlphaFoldDB" id="A0A7I8LGT6"/>
<dbReference type="PANTHER" id="PTHR33710:SF71">
    <property type="entry name" value="ENDONUCLEASE_EXONUCLEASE_PHOSPHATASE DOMAIN-CONTAINING PROTEIN"/>
    <property type="match status" value="1"/>
</dbReference>
<accession>A0A7I8LGT6</accession>
<keyword evidence="3" id="KW-1185">Reference proteome</keyword>
<dbReference type="SUPFAM" id="SSF56219">
    <property type="entry name" value="DNase I-like"/>
    <property type="match status" value="1"/>
</dbReference>
<gene>
    <name evidence="1" type="ORF">SI8410_16019917</name>
    <name evidence="2" type="ORF">SI8410_16019918</name>
</gene>
<evidence type="ECO:0000313" key="2">
    <source>
        <dbReference type="EMBL" id="CAA7409240.1"/>
    </source>
</evidence>
<name>A0A7I8LGT6_SPIIN</name>
<sequence length="117" mass="13716">MRDYPILVASSWFIAGDFSCVRRVTERQGGRVPRAHHMETFNDFIFHAALIEPSTFGEVWTWCNKRQRGARIYERIDRYFTNNIAIVQCPILVTLLPRYRLDHTPILILPHSRASTL</sequence>
<reference evidence="1" key="1">
    <citation type="submission" date="2020-02" db="EMBL/GenBank/DDBJ databases">
        <authorList>
            <person name="Scholz U."/>
            <person name="Mascher M."/>
            <person name="Fiebig A."/>
        </authorList>
    </citation>
    <scope>NUCLEOTIDE SEQUENCE</scope>
</reference>
<dbReference type="PANTHER" id="PTHR33710">
    <property type="entry name" value="BNAC02G09200D PROTEIN"/>
    <property type="match status" value="1"/>
</dbReference>